<dbReference type="SUPFAM" id="SSF56420">
    <property type="entry name" value="Peptide deformylase"/>
    <property type="match status" value="1"/>
</dbReference>
<dbReference type="eggNOG" id="COG0242">
    <property type="taxonomic scope" value="Bacteria"/>
</dbReference>
<dbReference type="OrthoDB" id="9804313at2"/>
<dbReference type="NCBIfam" id="NF001159">
    <property type="entry name" value="PRK00150.1-3"/>
    <property type="match status" value="1"/>
</dbReference>
<dbReference type="PANTHER" id="PTHR10458">
    <property type="entry name" value="PEPTIDE DEFORMYLASE"/>
    <property type="match status" value="1"/>
</dbReference>
<evidence type="ECO:0000313" key="3">
    <source>
        <dbReference type="EMBL" id="ADN10158.1"/>
    </source>
</evidence>
<dbReference type="Gene3D" id="3.90.45.10">
    <property type="entry name" value="Peptide deformylase"/>
    <property type="match status" value="1"/>
</dbReference>
<dbReference type="EMBL" id="CP002205">
    <property type="protein sequence ID" value="ADN10158.1"/>
    <property type="molecule type" value="Genomic_DNA"/>
</dbReference>
<dbReference type="PIRSF" id="PIRSF004749">
    <property type="entry name" value="Pep_def"/>
    <property type="match status" value="1"/>
</dbReference>
<feature type="active site" evidence="2">
    <location>
        <position position="138"/>
    </location>
</feature>
<dbReference type="KEGG" id="sua:Saut_2116"/>
<proteinExistence type="inferred from homology"/>
<accession>E0US65</accession>
<comment type="catalytic activity">
    <reaction evidence="2">
        <text>N-terminal N-formyl-L-methionyl-[peptide] + H2O = N-terminal L-methionyl-[peptide] + formate</text>
        <dbReference type="Rhea" id="RHEA:24420"/>
        <dbReference type="Rhea" id="RHEA-COMP:10639"/>
        <dbReference type="Rhea" id="RHEA-COMP:10640"/>
        <dbReference type="ChEBI" id="CHEBI:15377"/>
        <dbReference type="ChEBI" id="CHEBI:15740"/>
        <dbReference type="ChEBI" id="CHEBI:49298"/>
        <dbReference type="ChEBI" id="CHEBI:64731"/>
        <dbReference type="EC" id="3.5.1.88"/>
    </reaction>
</comment>
<dbReference type="InterPro" id="IPR023635">
    <property type="entry name" value="Peptide_deformylase"/>
</dbReference>
<gene>
    <name evidence="2" type="primary">def</name>
    <name evidence="3" type="ordered locus">Saut_2116</name>
</gene>
<evidence type="ECO:0000256" key="2">
    <source>
        <dbReference type="HAMAP-Rule" id="MF_00163"/>
    </source>
</evidence>
<comment type="function">
    <text evidence="2">Removes the formyl group from the N-terminal Met of newly synthesized proteins. Requires at least a dipeptide for an efficient rate of reaction. N-terminal L-methionine is a prerequisite for activity but the enzyme has broad specificity at other positions.</text>
</comment>
<name>E0US65_SULAO</name>
<keyword evidence="2" id="KW-0648">Protein biosynthesis</keyword>
<dbReference type="InterPro" id="IPR036821">
    <property type="entry name" value="Peptide_deformylase_sf"/>
</dbReference>
<reference evidence="4" key="1">
    <citation type="journal article" date="2010" name="Stand. Genomic Sci.">
        <title>Complete genome sequence of Sulfurimonas autotrophica type strain (OK10).</title>
        <authorList>
            <person name="Sikorski J."/>
            <person name="Munk C."/>
            <person name="Lapidus A."/>
            <person name="Djao O."/>
            <person name="Lucas S."/>
            <person name="Glavina Del Rio T."/>
            <person name="Nolan M."/>
            <person name="Tice H."/>
            <person name="Han C."/>
            <person name="Cheng J."/>
            <person name="Tapia R."/>
            <person name="Goodwin L."/>
            <person name="Pitluck S."/>
            <person name="Liolios K."/>
            <person name="Ivanova N."/>
            <person name="Mavromatis K."/>
            <person name="Mikhailova N."/>
            <person name="Pati A."/>
            <person name="Sims D."/>
            <person name="Meincke L."/>
            <person name="Brettin T."/>
            <person name="Detter J."/>
            <person name="Chen A."/>
            <person name="Palaniappan K."/>
            <person name="Land M."/>
            <person name="Hauser L."/>
            <person name="Chang Y."/>
            <person name="Jeffries C."/>
            <person name="Rohde M."/>
            <person name="Lang E."/>
            <person name="Spring S."/>
            <person name="Goker M."/>
            <person name="Woyke T."/>
            <person name="Bristow J."/>
            <person name="Eisen J."/>
            <person name="Markowitz V."/>
            <person name="Hugenholtz P."/>
            <person name="Kyrpides N."/>
            <person name="Klenk H."/>
        </authorList>
    </citation>
    <scope>NUCLEOTIDE SEQUENCE [LARGE SCALE GENOMIC DNA]</scope>
    <source>
        <strain evidence="4">ATCC BAA-671 / DSM 16294 / JCM 11897 / OK10</strain>
    </source>
</reference>
<dbReference type="GO" id="GO:0006412">
    <property type="term" value="P:translation"/>
    <property type="evidence" value="ECO:0007669"/>
    <property type="project" value="UniProtKB-UniRule"/>
</dbReference>
<dbReference type="HOGENOM" id="CLU_061901_2_0_7"/>
<dbReference type="CDD" id="cd00487">
    <property type="entry name" value="Pep_deformylase"/>
    <property type="match status" value="1"/>
</dbReference>
<dbReference type="GO" id="GO:0046872">
    <property type="term" value="F:metal ion binding"/>
    <property type="evidence" value="ECO:0007669"/>
    <property type="project" value="UniProtKB-KW"/>
</dbReference>
<dbReference type="Pfam" id="PF01327">
    <property type="entry name" value="Pep_deformylase"/>
    <property type="match status" value="1"/>
</dbReference>
<comment type="cofactor">
    <cofactor evidence="2">
        <name>Fe(2+)</name>
        <dbReference type="ChEBI" id="CHEBI:29033"/>
    </cofactor>
    <text evidence="2">Binds 1 Fe(2+) ion.</text>
</comment>
<dbReference type="AlphaFoldDB" id="E0US65"/>
<evidence type="ECO:0000313" key="4">
    <source>
        <dbReference type="Proteomes" id="UP000007803"/>
    </source>
</evidence>
<dbReference type="RefSeq" id="WP_013327911.1">
    <property type="nucleotide sequence ID" value="NC_014506.1"/>
</dbReference>
<dbReference type="GO" id="GO:0042586">
    <property type="term" value="F:peptide deformylase activity"/>
    <property type="evidence" value="ECO:0007669"/>
    <property type="project" value="UniProtKB-UniRule"/>
</dbReference>
<feature type="binding site" evidence="2">
    <location>
        <position position="137"/>
    </location>
    <ligand>
        <name>Fe cation</name>
        <dbReference type="ChEBI" id="CHEBI:24875"/>
    </ligand>
</feature>
<keyword evidence="2 3" id="KW-0378">Hydrolase</keyword>
<dbReference type="HAMAP" id="MF_00163">
    <property type="entry name" value="Pep_deformylase"/>
    <property type="match status" value="1"/>
</dbReference>
<dbReference type="STRING" id="563040.Saut_2116"/>
<feature type="binding site" evidence="2">
    <location>
        <position position="95"/>
    </location>
    <ligand>
        <name>Fe cation</name>
        <dbReference type="ChEBI" id="CHEBI:24875"/>
    </ligand>
</feature>
<dbReference type="PRINTS" id="PR01576">
    <property type="entry name" value="PDEFORMYLASE"/>
</dbReference>
<dbReference type="NCBIfam" id="TIGR00079">
    <property type="entry name" value="pept_deformyl"/>
    <property type="match status" value="1"/>
</dbReference>
<evidence type="ECO:0000256" key="1">
    <source>
        <dbReference type="ARBA" id="ARBA00010759"/>
    </source>
</evidence>
<protein>
    <recommendedName>
        <fullName evidence="2">Peptide deformylase</fullName>
        <shortName evidence="2">PDF</shortName>
        <ecNumber evidence="2">3.5.1.88</ecNumber>
    </recommendedName>
    <alternativeName>
        <fullName evidence="2">Polypeptide deformylase</fullName>
    </alternativeName>
</protein>
<dbReference type="EC" id="3.5.1.88" evidence="2"/>
<keyword evidence="4" id="KW-1185">Reference proteome</keyword>
<dbReference type="Proteomes" id="UP000007803">
    <property type="component" value="Chromosome"/>
</dbReference>
<dbReference type="PANTHER" id="PTHR10458:SF22">
    <property type="entry name" value="PEPTIDE DEFORMYLASE"/>
    <property type="match status" value="1"/>
</dbReference>
<keyword evidence="2" id="KW-0408">Iron</keyword>
<keyword evidence="2" id="KW-0479">Metal-binding</keyword>
<organism evidence="3 4">
    <name type="scientific">Sulfurimonas autotrophica (strain ATCC BAA-671 / DSM 16294 / JCM 11897 / OK10)</name>
    <dbReference type="NCBI Taxonomy" id="563040"/>
    <lineage>
        <taxon>Bacteria</taxon>
        <taxon>Pseudomonadati</taxon>
        <taxon>Campylobacterota</taxon>
        <taxon>Epsilonproteobacteria</taxon>
        <taxon>Campylobacterales</taxon>
        <taxon>Sulfurimonadaceae</taxon>
        <taxon>Sulfurimonas</taxon>
    </lineage>
</organism>
<comment type="similarity">
    <text evidence="1 2">Belongs to the polypeptide deformylase family.</text>
</comment>
<sequence>MKLNIVEYPDKTLRKKSCEVKEFDASLHKLLDAMNPLMINTNGIGLAAIQVAYPIRALILNVPDEDGEQPPENLLEIINPVMTHKSGETTYQEGCLSVPQFYEDIKRYDNVVINYQDRYGNTKTLDADGLLAIAIQHEMDHLEGILFIDKLSYARRKKFEKEYKRMQKEKKHAK</sequence>
<feature type="binding site" evidence="2">
    <location>
        <position position="141"/>
    </location>
    <ligand>
        <name>Fe cation</name>
        <dbReference type="ChEBI" id="CHEBI:24875"/>
    </ligand>
</feature>